<accession>A0ABW3DIM8</accession>
<dbReference type="EMBL" id="JBHTHX010000052">
    <property type="protein sequence ID" value="MFD0883594.1"/>
    <property type="molecule type" value="Genomic_DNA"/>
</dbReference>
<comment type="caution">
    <text evidence="2">The sequence shown here is derived from an EMBL/GenBank/DDBJ whole genome shotgun (WGS) entry which is preliminary data.</text>
</comment>
<organism evidence="2 3">
    <name type="scientific">Streptosporangium algeriense</name>
    <dbReference type="NCBI Taxonomy" id="1682748"/>
    <lineage>
        <taxon>Bacteria</taxon>
        <taxon>Bacillati</taxon>
        <taxon>Actinomycetota</taxon>
        <taxon>Actinomycetes</taxon>
        <taxon>Streptosporangiales</taxon>
        <taxon>Streptosporangiaceae</taxon>
        <taxon>Streptosporangium</taxon>
    </lineage>
</organism>
<dbReference type="InterPro" id="IPR007278">
    <property type="entry name" value="DUF397"/>
</dbReference>
<dbReference type="Proteomes" id="UP001597024">
    <property type="component" value="Unassembled WGS sequence"/>
</dbReference>
<name>A0ABW3DIM8_9ACTN</name>
<evidence type="ECO:0000313" key="2">
    <source>
        <dbReference type="EMBL" id="MFD0883594.1"/>
    </source>
</evidence>
<evidence type="ECO:0000259" key="1">
    <source>
        <dbReference type="Pfam" id="PF04149"/>
    </source>
</evidence>
<reference evidence="3" key="1">
    <citation type="journal article" date="2019" name="Int. J. Syst. Evol. Microbiol.">
        <title>The Global Catalogue of Microorganisms (GCM) 10K type strain sequencing project: providing services to taxonomists for standard genome sequencing and annotation.</title>
        <authorList>
            <consortium name="The Broad Institute Genomics Platform"/>
            <consortium name="The Broad Institute Genome Sequencing Center for Infectious Disease"/>
            <person name="Wu L."/>
            <person name="Ma J."/>
        </authorList>
    </citation>
    <scope>NUCLEOTIDE SEQUENCE [LARGE SCALE GENOMIC DNA]</scope>
    <source>
        <strain evidence="3">CCUG 62974</strain>
    </source>
</reference>
<gene>
    <name evidence="2" type="ORF">ACFQ08_03335</name>
</gene>
<proteinExistence type="predicted"/>
<feature type="domain" description="DUF397" evidence="1">
    <location>
        <begin position="8"/>
        <end position="61"/>
    </location>
</feature>
<evidence type="ECO:0000313" key="3">
    <source>
        <dbReference type="Proteomes" id="UP001597024"/>
    </source>
</evidence>
<keyword evidence="3" id="KW-1185">Reference proteome</keyword>
<dbReference type="Pfam" id="PF04149">
    <property type="entry name" value="DUF397"/>
    <property type="match status" value="1"/>
</dbReference>
<sequence>MLPDLTGAEFHKSSLSGTHDDCVEVAANLPGLVAVRDSKDPSGPALAFSAPEWNAFVAGVKTGTFDF</sequence>
<protein>
    <submittedName>
        <fullName evidence="2">DUF397 domain-containing protein</fullName>
    </submittedName>
</protein>